<dbReference type="STRING" id="218672.SAMN04489759_103379"/>
<evidence type="ECO:0000313" key="4">
    <source>
        <dbReference type="Proteomes" id="UP000199399"/>
    </source>
</evidence>
<organism evidence="3 4">
    <name type="scientific">Sulfitobacter delicatus</name>
    <dbReference type="NCBI Taxonomy" id="218672"/>
    <lineage>
        <taxon>Bacteria</taxon>
        <taxon>Pseudomonadati</taxon>
        <taxon>Pseudomonadota</taxon>
        <taxon>Alphaproteobacteria</taxon>
        <taxon>Rhodobacterales</taxon>
        <taxon>Roseobacteraceae</taxon>
        <taxon>Sulfitobacter</taxon>
    </lineage>
</organism>
<dbReference type="InterPro" id="IPR046817">
    <property type="entry name" value="MmeI_N"/>
</dbReference>
<evidence type="ECO:0000259" key="1">
    <source>
        <dbReference type="Pfam" id="PF20464"/>
    </source>
</evidence>
<dbReference type="OrthoDB" id="9806213at2"/>
<feature type="domain" description="MmeI-like N-terminal" evidence="1">
    <location>
        <begin position="1"/>
        <end position="161"/>
    </location>
</feature>
<dbReference type="InterPro" id="IPR046819">
    <property type="entry name" value="MmeI_hel"/>
</dbReference>
<name>A0A1G7PM44_9RHOB</name>
<evidence type="ECO:0000313" key="3">
    <source>
        <dbReference type="EMBL" id="SDF87224.1"/>
    </source>
</evidence>
<evidence type="ECO:0000259" key="2">
    <source>
        <dbReference type="Pfam" id="PF20465"/>
    </source>
</evidence>
<protein>
    <submittedName>
        <fullName evidence="3">Uncharacterized protein</fullName>
    </submittedName>
</protein>
<dbReference type="AlphaFoldDB" id="A0A1G7PM44"/>
<dbReference type="EMBL" id="FNBP01000003">
    <property type="protein sequence ID" value="SDF87224.1"/>
    <property type="molecule type" value="Genomic_DNA"/>
</dbReference>
<gene>
    <name evidence="3" type="ORF">SAMN04489759_103379</name>
</gene>
<reference evidence="4" key="1">
    <citation type="submission" date="2016-10" db="EMBL/GenBank/DDBJ databases">
        <authorList>
            <person name="Varghese N."/>
            <person name="Submissions S."/>
        </authorList>
    </citation>
    <scope>NUCLEOTIDE SEQUENCE [LARGE SCALE GENOMIC DNA]</scope>
    <source>
        <strain evidence="4">DSM 16477</strain>
    </source>
</reference>
<proteinExistence type="predicted"/>
<dbReference type="Pfam" id="PF20464">
    <property type="entry name" value="MmeI_N"/>
    <property type="match status" value="1"/>
</dbReference>
<sequence>MNPTEISDALESISTAPFDPAEFGYAFAAATGNAKATVSKLRAGKRSLNKSKIPGAVLMNRRFYYIPAEVGGADAALKLILSDKKTTQHKPEILISTDGEEVVGHHLSSGDTIRCAFQDLHHHFGFFLPAAGVSRYKAAEENEIDVKVTGKLAKLYDALLKKNPDWATEERQHDLNQFMTRLIFCLFAEDVGIFPKNQFIRLIVDHSGEKGIEAHLMLRDAFAAMNLPKGARGHLPAWTQELEYVNGGLFADRPDCPTFTPIAWG</sequence>
<dbReference type="Pfam" id="PF20465">
    <property type="entry name" value="MmeI_hel"/>
    <property type="match status" value="1"/>
</dbReference>
<accession>A0A1G7PM44</accession>
<dbReference type="RefSeq" id="WP_093741059.1">
    <property type="nucleotide sequence ID" value="NZ_FNBP01000003.1"/>
</dbReference>
<feature type="domain" description="MmeI-like helicase spacer" evidence="2">
    <location>
        <begin position="173"/>
        <end position="250"/>
    </location>
</feature>
<keyword evidence="4" id="KW-1185">Reference proteome</keyword>
<dbReference type="Proteomes" id="UP000199399">
    <property type="component" value="Unassembled WGS sequence"/>
</dbReference>